<organism evidence="5 7">
    <name type="scientific">Dinoponera quadriceps</name>
    <name type="common">South American ant</name>
    <dbReference type="NCBI Taxonomy" id="609295"/>
    <lineage>
        <taxon>Eukaryota</taxon>
        <taxon>Metazoa</taxon>
        <taxon>Ecdysozoa</taxon>
        <taxon>Arthropoda</taxon>
        <taxon>Hexapoda</taxon>
        <taxon>Insecta</taxon>
        <taxon>Pterygota</taxon>
        <taxon>Neoptera</taxon>
        <taxon>Endopterygota</taxon>
        <taxon>Hymenoptera</taxon>
        <taxon>Apocrita</taxon>
        <taxon>Aculeata</taxon>
        <taxon>Formicoidea</taxon>
        <taxon>Formicidae</taxon>
        <taxon>Ponerinae</taxon>
        <taxon>Ponerini</taxon>
        <taxon>Dinoponera</taxon>
    </lineage>
</organism>
<dbReference type="KEGG" id="dqu:106744330"/>
<dbReference type="InterPro" id="IPR000504">
    <property type="entry name" value="RRM_dom"/>
</dbReference>
<feature type="compositionally biased region" description="Acidic residues" evidence="3">
    <location>
        <begin position="251"/>
        <end position="276"/>
    </location>
</feature>
<name>A0A6P3X7X2_DINQU</name>
<dbReference type="OrthoDB" id="167718at2759"/>
<dbReference type="SMART" id="SM00360">
    <property type="entry name" value="RRM"/>
    <property type="match status" value="1"/>
</dbReference>
<feature type="compositionally biased region" description="Basic residues" evidence="3">
    <location>
        <begin position="210"/>
        <end position="239"/>
    </location>
</feature>
<feature type="domain" description="RRM" evidence="4">
    <location>
        <begin position="331"/>
        <end position="406"/>
    </location>
</feature>
<dbReference type="GeneID" id="106744330"/>
<dbReference type="Gene3D" id="3.30.70.330">
    <property type="match status" value="1"/>
</dbReference>
<evidence type="ECO:0000256" key="1">
    <source>
        <dbReference type="ARBA" id="ARBA00022884"/>
    </source>
</evidence>
<evidence type="ECO:0000256" key="2">
    <source>
        <dbReference type="PROSITE-ProRule" id="PRU00176"/>
    </source>
</evidence>
<feature type="region of interest" description="Disordered" evidence="3">
    <location>
        <begin position="304"/>
        <end position="323"/>
    </location>
</feature>
<evidence type="ECO:0000313" key="5">
    <source>
        <dbReference type="Proteomes" id="UP000515204"/>
    </source>
</evidence>
<dbReference type="InterPro" id="IPR012677">
    <property type="entry name" value="Nucleotide-bd_a/b_plait_sf"/>
</dbReference>
<feature type="compositionally biased region" description="Basic residues" evidence="3">
    <location>
        <begin position="65"/>
        <end position="77"/>
    </location>
</feature>
<dbReference type="InterPro" id="IPR035979">
    <property type="entry name" value="RBD_domain_sf"/>
</dbReference>
<keyword evidence="1 2" id="KW-0694">RNA-binding</keyword>
<dbReference type="RefSeq" id="XP_014474494.1">
    <property type="nucleotide sequence ID" value="XM_014619008.1"/>
</dbReference>
<dbReference type="Proteomes" id="UP000515204">
    <property type="component" value="Unplaced"/>
</dbReference>
<feature type="compositionally biased region" description="Basic and acidic residues" evidence="3">
    <location>
        <begin position="304"/>
        <end position="316"/>
    </location>
</feature>
<evidence type="ECO:0000256" key="3">
    <source>
        <dbReference type="SAM" id="MobiDB-lite"/>
    </source>
</evidence>
<reference evidence="6 7" key="1">
    <citation type="submission" date="2025-04" db="UniProtKB">
        <authorList>
            <consortium name="RefSeq"/>
        </authorList>
    </citation>
    <scope>IDENTIFICATION</scope>
</reference>
<dbReference type="PROSITE" id="PS50102">
    <property type="entry name" value="RRM"/>
    <property type="match status" value="1"/>
</dbReference>
<feature type="compositionally biased region" description="Polar residues" evidence="3">
    <location>
        <begin position="45"/>
        <end position="62"/>
    </location>
</feature>
<gene>
    <name evidence="6 7" type="primary">LOC106744330</name>
</gene>
<feature type="compositionally biased region" description="Acidic residues" evidence="3">
    <location>
        <begin position="283"/>
        <end position="298"/>
    </location>
</feature>
<feature type="region of interest" description="Disordered" evidence="3">
    <location>
        <begin position="1"/>
        <end position="84"/>
    </location>
</feature>
<proteinExistence type="predicted"/>
<dbReference type="Pfam" id="PF00076">
    <property type="entry name" value="RRM_1"/>
    <property type="match status" value="1"/>
</dbReference>
<evidence type="ECO:0000313" key="6">
    <source>
        <dbReference type="RefSeq" id="XP_014474494.1"/>
    </source>
</evidence>
<sequence>MKTISMPKKGKKRLLREISPPSKPNQKSKNVVESKKKHKKGKIDNTVQNGDPVLQTNVQVSERVNKRRQRKKSKKVKGQNDNNVEMLSKAKIKANIAEKAESTVVESQKKITDEKKEKKLEHLKNKQLIRGMNKTTIKKGRYKLIPGHMKVPLDLDRMKETLAKLRSGKDLSKTAKKRIGVLLRKIAVAEAENKSKKLSTIEEDNDNQHQVKKSLKNKQKAKPMDKKKTRKGERRRNRKANIEIEQNNQNDNDENDEDQSDTDENDEDMEKEDEATDFGQTEVDVESVEDDSDQRDDDETAIVEAKKKKEVTHVDESSGAPIKKNRKKKRYVLLVGNLPHDITTNQLKQHFLTKVSKITNIKINQHTKAKGFARVVVSNSADYEKGLSLNHTLLRKKRISVQFTSPKNLKKVDIVAKNKKLEALRKTEKLANVREKKKLLKKGKQKFTGL</sequence>
<keyword evidence="5" id="KW-1185">Reference proteome</keyword>
<dbReference type="SUPFAM" id="SSF54928">
    <property type="entry name" value="RNA-binding domain, RBD"/>
    <property type="match status" value="1"/>
</dbReference>
<dbReference type="AlphaFoldDB" id="A0A6P3X7X2"/>
<evidence type="ECO:0000259" key="4">
    <source>
        <dbReference type="PROSITE" id="PS50102"/>
    </source>
</evidence>
<accession>A0A6P3X7X2</accession>
<feature type="region of interest" description="Disordered" evidence="3">
    <location>
        <begin position="192"/>
        <end position="298"/>
    </location>
</feature>
<evidence type="ECO:0000313" key="7">
    <source>
        <dbReference type="RefSeq" id="XP_014474501.1"/>
    </source>
</evidence>
<protein>
    <submittedName>
        <fullName evidence="6 7">Nucleolin-like</fullName>
    </submittedName>
</protein>
<dbReference type="RefSeq" id="XP_014474501.1">
    <property type="nucleotide sequence ID" value="XM_014619015.1"/>
</dbReference>
<dbReference type="GO" id="GO:0003723">
    <property type="term" value="F:RNA binding"/>
    <property type="evidence" value="ECO:0007669"/>
    <property type="project" value="UniProtKB-UniRule"/>
</dbReference>